<name>A0ABP8JGZ4_9MICO</name>
<comment type="caution">
    <text evidence="2">The sequence shown here is derived from an EMBL/GenBank/DDBJ whole genome shotgun (WGS) entry which is preliminary data.</text>
</comment>
<dbReference type="EMBL" id="BAABGL010000011">
    <property type="protein sequence ID" value="GAA4390629.1"/>
    <property type="molecule type" value="Genomic_DNA"/>
</dbReference>
<feature type="region of interest" description="Disordered" evidence="1">
    <location>
        <begin position="255"/>
        <end position="324"/>
    </location>
</feature>
<keyword evidence="3" id="KW-1185">Reference proteome</keyword>
<protein>
    <submittedName>
        <fullName evidence="2">Uncharacterized protein</fullName>
    </submittedName>
</protein>
<evidence type="ECO:0000313" key="3">
    <source>
        <dbReference type="Proteomes" id="UP001500642"/>
    </source>
</evidence>
<proteinExistence type="predicted"/>
<dbReference type="SUPFAM" id="SSF50969">
    <property type="entry name" value="YVTN repeat-like/Quinoprotein amine dehydrogenase"/>
    <property type="match status" value="1"/>
</dbReference>
<dbReference type="Proteomes" id="UP001500642">
    <property type="component" value="Unassembled WGS sequence"/>
</dbReference>
<accession>A0ABP8JGZ4</accession>
<sequence length="324" mass="34451">MNHDGRSLAFFDGTGEMHLFDPANLSADSLIDTTVTTTDEAHHGVAVPRADDSTVVTIGNEESRSGVKIVDEAGETVAESTGCPGVHGEAVAEGGVITVGCEDGLLIIDGEKIRKVDSPDDYGRIGNQFGSERSPVVLGDYKVDEDAELERPTRVTLTDTGSGELRLVDLPASYSFRSLARGPEGEALVLGTDGTLRVIDPASAEVTREIEVTEPWEEPVEWQEPRPTVHVAGDEVLVTEPGTQTLHVVDIGAGEVTRSSELPEVPNEVGSASGKAPAADHAHDHGDHEGHDHGEEGHGHEGHDHGHEHSEDDHDHGDHEGHDH</sequence>
<organism evidence="2 3">
    <name type="scientific">Brevibacterium pityocampae</name>
    <dbReference type="NCBI Taxonomy" id="506594"/>
    <lineage>
        <taxon>Bacteria</taxon>
        <taxon>Bacillati</taxon>
        <taxon>Actinomycetota</taxon>
        <taxon>Actinomycetes</taxon>
        <taxon>Micrococcales</taxon>
        <taxon>Brevibacteriaceae</taxon>
        <taxon>Brevibacterium</taxon>
    </lineage>
</organism>
<evidence type="ECO:0000313" key="2">
    <source>
        <dbReference type="EMBL" id="GAA4390629.1"/>
    </source>
</evidence>
<dbReference type="Gene3D" id="2.130.10.10">
    <property type="entry name" value="YVTN repeat-like/Quinoprotein amine dehydrogenase"/>
    <property type="match status" value="1"/>
</dbReference>
<dbReference type="InterPro" id="IPR015943">
    <property type="entry name" value="WD40/YVTN_repeat-like_dom_sf"/>
</dbReference>
<gene>
    <name evidence="2" type="ORF">GCM10023167_17320</name>
</gene>
<evidence type="ECO:0000256" key="1">
    <source>
        <dbReference type="SAM" id="MobiDB-lite"/>
    </source>
</evidence>
<dbReference type="InterPro" id="IPR011044">
    <property type="entry name" value="Quino_amine_DH_bsu"/>
</dbReference>
<reference evidence="3" key="1">
    <citation type="journal article" date="2019" name="Int. J. Syst. Evol. Microbiol.">
        <title>The Global Catalogue of Microorganisms (GCM) 10K type strain sequencing project: providing services to taxonomists for standard genome sequencing and annotation.</title>
        <authorList>
            <consortium name="The Broad Institute Genomics Platform"/>
            <consortium name="The Broad Institute Genome Sequencing Center for Infectious Disease"/>
            <person name="Wu L."/>
            <person name="Ma J."/>
        </authorList>
    </citation>
    <scope>NUCLEOTIDE SEQUENCE [LARGE SCALE GENOMIC DNA]</scope>
    <source>
        <strain evidence="3">JCM 17808</strain>
    </source>
</reference>
<feature type="compositionally biased region" description="Basic and acidic residues" evidence="1">
    <location>
        <begin position="278"/>
        <end position="324"/>
    </location>
</feature>
<dbReference type="RefSeq" id="WP_345031446.1">
    <property type="nucleotide sequence ID" value="NZ_BAABGL010000011.1"/>
</dbReference>